<dbReference type="Gene3D" id="3.40.50.620">
    <property type="entry name" value="HUPs"/>
    <property type="match status" value="1"/>
</dbReference>
<evidence type="ECO:0000313" key="3">
    <source>
        <dbReference type="EMBL" id="GHD25729.1"/>
    </source>
</evidence>
<comment type="similarity">
    <text evidence="1">Belongs to the universal stress protein A family.</text>
</comment>
<reference evidence="3 4" key="1">
    <citation type="journal article" date="2014" name="Int. J. Syst. Evol. Microbiol.">
        <title>Complete genome sequence of Corynebacterium casei LMG S-19264T (=DSM 44701T), isolated from a smear-ripened cheese.</title>
        <authorList>
            <consortium name="US DOE Joint Genome Institute (JGI-PGF)"/>
            <person name="Walter F."/>
            <person name="Albersmeier A."/>
            <person name="Kalinowski J."/>
            <person name="Ruckert C."/>
        </authorList>
    </citation>
    <scope>NUCLEOTIDE SEQUENCE [LARGE SCALE GENOMIC DNA]</scope>
    <source>
        <strain evidence="3 4">KCTC 19473</strain>
    </source>
</reference>
<dbReference type="AlphaFoldDB" id="A0A919CHC8"/>
<dbReference type="SUPFAM" id="SSF52402">
    <property type="entry name" value="Adenine nucleotide alpha hydrolases-like"/>
    <property type="match status" value="1"/>
</dbReference>
<organism evidence="3 4">
    <name type="scientific">Nocardiopsis kunsanensis</name>
    <dbReference type="NCBI Taxonomy" id="141693"/>
    <lineage>
        <taxon>Bacteria</taxon>
        <taxon>Bacillati</taxon>
        <taxon>Actinomycetota</taxon>
        <taxon>Actinomycetes</taxon>
        <taxon>Streptosporangiales</taxon>
        <taxon>Nocardiopsidaceae</taxon>
        <taxon>Nocardiopsis</taxon>
    </lineage>
</organism>
<dbReference type="Pfam" id="PF00582">
    <property type="entry name" value="Usp"/>
    <property type="match status" value="1"/>
</dbReference>
<comment type="caution">
    <text evidence="3">The sequence shown here is derived from an EMBL/GenBank/DDBJ whole genome shotgun (WGS) entry which is preliminary data.</text>
</comment>
<evidence type="ECO:0000259" key="2">
    <source>
        <dbReference type="Pfam" id="PF00582"/>
    </source>
</evidence>
<evidence type="ECO:0000313" key="4">
    <source>
        <dbReference type="Proteomes" id="UP000654947"/>
    </source>
</evidence>
<dbReference type="InterPro" id="IPR006016">
    <property type="entry name" value="UspA"/>
</dbReference>
<dbReference type="RefSeq" id="WP_017575006.1">
    <property type="nucleotide sequence ID" value="NZ_BMXL01000010.1"/>
</dbReference>
<proteinExistence type="inferred from homology"/>
<dbReference type="PANTHER" id="PTHR46268:SF6">
    <property type="entry name" value="UNIVERSAL STRESS PROTEIN UP12"/>
    <property type="match status" value="1"/>
</dbReference>
<dbReference type="InterPro" id="IPR014729">
    <property type="entry name" value="Rossmann-like_a/b/a_fold"/>
</dbReference>
<protein>
    <submittedName>
        <fullName evidence="3">Universal stress protein</fullName>
    </submittedName>
</protein>
<gene>
    <name evidence="3" type="ORF">GCM10007147_23110</name>
</gene>
<dbReference type="InterPro" id="IPR006015">
    <property type="entry name" value="Universal_stress_UspA"/>
</dbReference>
<keyword evidence="4" id="KW-1185">Reference proteome</keyword>
<evidence type="ECO:0000256" key="1">
    <source>
        <dbReference type="ARBA" id="ARBA00008791"/>
    </source>
</evidence>
<dbReference type="PRINTS" id="PR01438">
    <property type="entry name" value="UNVRSLSTRESS"/>
</dbReference>
<accession>A0A919CHC8</accession>
<dbReference type="EMBL" id="BMXL01000010">
    <property type="protein sequence ID" value="GHD25729.1"/>
    <property type="molecule type" value="Genomic_DNA"/>
</dbReference>
<dbReference type="Proteomes" id="UP000654947">
    <property type="component" value="Unassembled WGS sequence"/>
</dbReference>
<name>A0A919CHC8_9ACTN</name>
<dbReference type="PANTHER" id="PTHR46268">
    <property type="entry name" value="STRESS RESPONSE PROTEIN NHAX"/>
    <property type="match status" value="1"/>
</dbReference>
<sequence>MVSFPTLVLVADDGSPESDRAVATAARLTEATGSRLALVHVKVRSPSVTGVTAVPAQEERLNSQGEAFLRRRREELAERGIPSVHTELRLTRRPERSVLRVSEELRAGLIVVGVRGARSADRLVLGDLSLPLARDAHCSVLVVRDGRHGTAERTIDPEQG</sequence>
<feature type="domain" description="UspA" evidence="2">
    <location>
        <begin position="8"/>
        <end position="144"/>
    </location>
</feature>
<dbReference type="CDD" id="cd00293">
    <property type="entry name" value="USP-like"/>
    <property type="match status" value="1"/>
</dbReference>